<evidence type="ECO:0000313" key="7">
    <source>
        <dbReference type="EMBL" id="OOZ39699.1"/>
    </source>
</evidence>
<dbReference type="GO" id="GO:0005886">
    <property type="term" value="C:plasma membrane"/>
    <property type="evidence" value="ECO:0007669"/>
    <property type="project" value="UniProtKB-SubCell"/>
</dbReference>
<feature type="transmembrane region" description="Helical" evidence="6">
    <location>
        <begin position="249"/>
        <end position="267"/>
    </location>
</feature>
<dbReference type="NCBIfam" id="TIGR01167">
    <property type="entry name" value="LPXTG_anchor"/>
    <property type="match status" value="1"/>
</dbReference>
<reference evidence="7 8" key="1">
    <citation type="submission" date="2016-11" db="EMBL/GenBank/DDBJ databases">
        <title>Mixed transmission modes and dynamic genome evolution in an obligate animal-bacterial symbiosis.</title>
        <authorList>
            <person name="Russell S.L."/>
            <person name="Corbett-Detig R.B."/>
            <person name="Cavanaugh C.M."/>
        </authorList>
    </citation>
    <scope>NUCLEOTIDE SEQUENCE [LARGE SCALE GENOMIC DNA]</scope>
    <source>
        <strain evidence="7">Sveles-Q1</strain>
    </source>
</reference>
<evidence type="ECO:0000256" key="2">
    <source>
        <dbReference type="ARBA" id="ARBA00009142"/>
    </source>
</evidence>
<organism evidence="7 8">
    <name type="scientific">Solemya pervernicosa gill symbiont</name>
    <dbReference type="NCBI Taxonomy" id="642797"/>
    <lineage>
        <taxon>Bacteria</taxon>
        <taxon>Pseudomonadati</taxon>
        <taxon>Pseudomonadota</taxon>
        <taxon>Gammaproteobacteria</taxon>
        <taxon>sulfur-oxidizing symbionts</taxon>
    </lineage>
</organism>
<evidence type="ECO:0000256" key="3">
    <source>
        <dbReference type="ARBA" id="ARBA00022692"/>
    </source>
</evidence>
<feature type="transmembrane region" description="Helical" evidence="6">
    <location>
        <begin position="300"/>
        <end position="319"/>
    </location>
</feature>
<feature type="transmembrane region" description="Helical" evidence="6">
    <location>
        <begin position="176"/>
        <end position="208"/>
    </location>
</feature>
<evidence type="ECO:0000256" key="4">
    <source>
        <dbReference type="ARBA" id="ARBA00022989"/>
    </source>
</evidence>
<accession>A0A1T2L3Q0</accession>
<comment type="caution">
    <text evidence="6">Lacks conserved residue(s) required for the propagation of feature annotation.</text>
</comment>
<dbReference type="PANTHER" id="PTHR31154">
    <property type="entry name" value="MEMBRANE TRANSPORTER PROTEIN"/>
    <property type="match status" value="1"/>
</dbReference>
<dbReference type="AlphaFoldDB" id="A0A1T2L3Q0"/>
<keyword evidence="8" id="KW-1185">Reference proteome</keyword>
<feature type="transmembrane region" description="Helical" evidence="6">
    <location>
        <begin position="110"/>
        <end position="130"/>
    </location>
</feature>
<evidence type="ECO:0000256" key="6">
    <source>
        <dbReference type="RuleBase" id="RU363041"/>
    </source>
</evidence>
<evidence type="ECO:0000313" key="8">
    <source>
        <dbReference type="Proteomes" id="UP000191110"/>
    </source>
</evidence>
<comment type="subcellular location">
    <subcellularLocation>
        <location evidence="6">Cell membrane</location>
        <topology evidence="6">Multi-pass membrane protein</topology>
    </subcellularLocation>
    <subcellularLocation>
        <location evidence="1">Membrane</location>
        <topology evidence="1">Multi-pass membrane protein</topology>
    </subcellularLocation>
</comment>
<keyword evidence="5 6" id="KW-0472">Membrane</keyword>
<keyword evidence="4 6" id="KW-1133">Transmembrane helix</keyword>
<name>A0A1T2L3Q0_9GAMM</name>
<feature type="transmembrane region" description="Helical" evidence="6">
    <location>
        <begin position="220"/>
        <end position="237"/>
    </location>
</feature>
<sequence>MNTLALRSILLIHLLTAGVVWLIWLGLNGGLDAFALVMNNWQVALTMVFGSFIAGATSEGGGAIAFPVFTKLLQIAPMDAKVFSLAIQSVGMTAASVVIIAMGVRVDWRVIRWAGLGGVPGILLGAGWLAPDLSPPVLKMSFTFLVSSFAITLFMFNRGIRLTHLSLPQTGQNEQWIIALAGFIGGVMSGLVGNGIDIITFSVMVLLFHMSEKVATPTSVILMAFNSMVGFLFHLGFTDAFTPQVQSWWLAAIPVVVIGAPLGAIVCSRLDRHAIARFLIFLIAIELVTSLWLIPLSRDVLWVSLSVGGGFALLYLMMYREKRYRPEES</sequence>
<keyword evidence="6" id="KW-1003">Cell membrane</keyword>
<protein>
    <recommendedName>
        <fullName evidence="6">Probable membrane transporter protein</fullName>
    </recommendedName>
</protein>
<dbReference type="PANTHER" id="PTHR31154:SF4">
    <property type="entry name" value="MEMBRANE TRANSPORTER PROTEIN"/>
    <property type="match status" value="1"/>
</dbReference>
<feature type="transmembrane region" description="Helical" evidence="6">
    <location>
        <begin position="137"/>
        <end position="156"/>
    </location>
</feature>
<evidence type="ECO:0000256" key="5">
    <source>
        <dbReference type="ARBA" id="ARBA00023136"/>
    </source>
</evidence>
<feature type="transmembrane region" description="Helical" evidence="6">
    <location>
        <begin position="274"/>
        <end position="294"/>
    </location>
</feature>
<dbReference type="InterPro" id="IPR002781">
    <property type="entry name" value="TM_pro_TauE-like"/>
</dbReference>
<feature type="transmembrane region" description="Helical" evidence="6">
    <location>
        <begin position="47"/>
        <end position="70"/>
    </location>
</feature>
<comment type="similarity">
    <text evidence="2 6">Belongs to the 4-toluene sulfonate uptake permease (TSUP) (TC 2.A.102) family.</text>
</comment>
<dbReference type="Pfam" id="PF01925">
    <property type="entry name" value="TauE"/>
    <property type="match status" value="1"/>
</dbReference>
<feature type="transmembrane region" description="Helical" evidence="6">
    <location>
        <begin position="82"/>
        <end position="104"/>
    </location>
</feature>
<proteinExistence type="inferred from homology"/>
<keyword evidence="3 6" id="KW-0812">Transmembrane</keyword>
<dbReference type="EMBL" id="MPRL01000044">
    <property type="protein sequence ID" value="OOZ39699.1"/>
    <property type="molecule type" value="Genomic_DNA"/>
</dbReference>
<dbReference type="Proteomes" id="UP000191110">
    <property type="component" value="Unassembled WGS sequence"/>
</dbReference>
<comment type="caution">
    <text evidence="7">The sequence shown here is derived from an EMBL/GenBank/DDBJ whole genome shotgun (WGS) entry which is preliminary data.</text>
</comment>
<feature type="transmembrane region" description="Helical" evidence="6">
    <location>
        <begin position="9"/>
        <end position="27"/>
    </location>
</feature>
<gene>
    <name evidence="7" type="ORF">BOW53_10585</name>
</gene>
<evidence type="ECO:0000256" key="1">
    <source>
        <dbReference type="ARBA" id="ARBA00004141"/>
    </source>
</evidence>